<comment type="similarity">
    <text evidence="5">Belongs to the SAT4 family.</text>
</comment>
<feature type="transmembrane region" description="Helical" evidence="7">
    <location>
        <begin position="226"/>
        <end position="246"/>
    </location>
</feature>
<accession>A0A9P3FJG8</accession>
<sequence>MSTLDLAHTPAAEPPPGMVSNLQNPHIRNHAPTFVLAIFGMCIATMLLTMRIYTKAVLARIFGIDDVFLLFAWAMSLVIQIFILYLKGAGLTGVHIWDISLADLKHVVLITTAISIVYLAFMAFAKFSILIFYMRLSPQRWFKYAVYATMALTATFSLVLMLCLAFACIPLKRVWDPTITEGHCINRGNVFMATAGLNAATDIIMLFLPMPIVFKLQVPRVQKIGLVVIFSVGSITAATSIVRLVLMPPLIANLDMPWALTTPSSWICIEANLVIICGSLPILRLFLKHTWPRLIGETSYGTGRSKITGNPGSESAELSNLERSRNGRPKRYSRMNDFTRGETLMEDERDGSETFIIDDKENVIVHTEPVEQVKPTRPFSQIYSGPGVPPSPPYGHAEPPPKPF</sequence>
<keyword evidence="10" id="KW-1185">Reference proteome</keyword>
<dbReference type="GeneID" id="68295560"/>
<feature type="transmembrane region" description="Helical" evidence="7">
    <location>
        <begin position="190"/>
        <end position="214"/>
    </location>
</feature>
<dbReference type="GO" id="GO:0016020">
    <property type="term" value="C:membrane"/>
    <property type="evidence" value="ECO:0007669"/>
    <property type="project" value="UniProtKB-SubCell"/>
</dbReference>
<dbReference type="Proteomes" id="UP000825890">
    <property type="component" value="Unassembled WGS sequence"/>
</dbReference>
<evidence type="ECO:0000256" key="2">
    <source>
        <dbReference type="ARBA" id="ARBA00022692"/>
    </source>
</evidence>
<gene>
    <name evidence="9" type="ORF">CKM354_000998500</name>
</gene>
<dbReference type="EMBL" id="BOLY01000006">
    <property type="protein sequence ID" value="GIZ46877.1"/>
    <property type="molecule type" value="Genomic_DNA"/>
</dbReference>
<protein>
    <recommendedName>
        <fullName evidence="8">Rhodopsin domain-containing protein</fullName>
    </recommendedName>
</protein>
<evidence type="ECO:0000256" key="4">
    <source>
        <dbReference type="ARBA" id="ARBA00023136"/>
    </source>
</evidence>
<dbReference type="AlphaFoldDB" id="A0A9P3FJG8"/>
<evidence type="ECO:0000313" key="9">
    <source>
        <dbReference type="EMBL" id="GIZ46877.1"/>
    </source>
</evidence>
<evidence type="ECO:0000256" key="1">
    <source>
        <dbReference type="ARBA" id="ARBA00004141"/>
    </source>
</evidence>
<feature type="region of interest" description="Disordered" evidence="6">
    <location>
        <begin position="371"/>
        <end position="404"/>
    </location>
</feature>
<reference evidence="9 10" key="1">
    <citation type="submission" date="2021-01" db="EMBL/GenBank/DDBJ databases">
        <title>Cercospora kikuchii MAFF 305040 whole genome shotgun sequence.</title>
        <authorList>
            <person name="Kashiwa T."/>
            <person name="Suzuki T."/>
        </authorList>
    </citation>
    <scope>NUCLEOTIDE SEQUENCE [LARGE SCALE GENOMIC DNA]</scope>
    <source>
        <strain evidence="9 10">MAFF 305040</strain>
    </source>
</reference>
<evidence type="ECO:0000256" key="5">
    <source>
        <dbReference type="ARBA" id="ARBA00038359"/>
    </source>
</evidence>
<feature type="transmembrane region" description="Helical" evidence="7">
    <location>
        <begin position="145"/>
        <end position="170"/>
    </location>
</feature>
<feature type="compositionally biased region" description="Pro residues" evidence="6">
    <location>
        <begin position="387"/>
        <end position="404"/>
    </location>
</feature>
<evidence type="ECO:0000256" key="6">
    <source>
        <dbReference type="SAM" id="MobiDB-lite"/>
    </source>
</evidence>
<feature type="transmembrane region" description="Helical" evidence="7">
    <location>
        <begin position="266"/>
        <end position="287"/>
    </location>
</feature>
<feature type="transmembrane region" description="Helical" evidence="7">
    <location>
        <begin position="106"/>
        <end position="133"/>
    </location>
</feature>
<comment type="caution">
    <text evidence="9">The sequence shown here is derived from an EMBL/GenBank/DDBJ whole genome shotgun (WGS) entry which is preliminary data.</text>
</comment>
<evidence type="ECO:0000259" key="8">
    <source>
        <dbReference type="Pfam" id="PF20684"/>
    </source>
</evidence>
<feature type="transmembrane region" description="Helical" evidence="7">
    <location>
        <begin position="66"/>
        <end position="86"/>
    </location>
</feature>
<proteinExistence type="inferred from homology"/>
<feature type="compositionally biased region" description="Polar residues" evidence="6">
    <location>
        <begin position="302"/>
        <end position="318"/>
    </location>
</feature>
<comment type="subcellular location">
    <subcellularLocation>
        <location evidence="1">Membrane</location>
        <topology evidence="1">Multi-pass membrane protein</topology>
    </subcellularLocation>
</comment>
<keyword evidence="4 7" id="KW-0472">Membrane</keyword>
<feature type="domain" description="Rhodopsin" evidence="8">
    <location>
        <begin position="50"/>
        <end position="288"/>
    </location>
</feature>
<evidence type="ECO:0000256" key="7">
    <source>
        <dbReference type="SAM" id="Phobius"/>
    </source>
</evidence>
<evidence type="ECO:0000313" key="10">
    <source>
        <dbReference type="Proteomes" id="UP000825890"/>
    </source>
</evidence>
<dbReference type="RefSeq" id="XP_044661364.1">
    <property type="nucleotide sequence ID" value="XM_044805429.1"/>
</dbReference>
<name>A0A9P3FJG8_9PEZI</name>
<dbReference type="OrthoDB" id="5342292at2759"/>
<dbReference type="InterPro" id="IPR049326">
    <property type="entry name" value="Rhodopsin_dom_fungi"/>
</dbReference>
<dbReference type="Pfam" id="PF20684">
    <property type="entry name" value="Fung_rhodopsin"/>
    <property type="match status" value="1"/>
</dbReference>
<feature type="transmembrane region" description="Helical" evidence="7">
    <location>
        <begin position="34"/>
        <end position="54"/>
    </location>
</feature>
<evidence type="ECO:0000256" key="3">
    <source>
        <dbReference type="ARBA" id="ARBA00022989"/>
    </source>
</evidence>
<dbReference type="PANTHER" id="PTHR33048:SF124">
    <property type="entry name" value="INTEGRAL MEMBRANE PROTEIN"/>
    <property type="match status" value="1"/>
</dbReference>
<keyword evidence="3 7" id="KW-1133">Transmembrane helix</keyword>
<dbReference type="PANTHER" id="PTHR33048">
    <property type="entry name" value="PTH11-LIKE INTEGRAL MEMBRANE PROTEIN (AFU_ORTHOLOGUE AFUA_5G11245)"/>
    <property type="match status" value="1"/>
</dbReference>
<keyword evidence="2 7" id="KW-0812">Transmembrane</keyword>
<feature type="region of interest" description="Disordered" evidence="6">
    <location>
        <begin position="302"/>
        <end position="337"/>
    </location>
</feature>
<organism evidence="9 10">
    <name type="scientific">Cercospora kikuchii</name>
    <dbReference type="NCBI Taxonomy" id="84275"/>
    <lineage>
        <taxon>Eukaryota</taxon>
        <taxon>Fungi</taxon>
        <taxon>Dikarya</taxon>
        <taxon>Ascomycota</taxon>
        <taxon>Pezizomycotina</taxon>
        <taxon>Dothideomycetes</taxon>
        <taxon>Dothideomycetidae</taxon>
        <taxon>Mycosphaerellales</taxon>
        <taxon>Mycosphaerellaceae</taxon>
        <taxon>Cercospora</taxon>
    </lineage>
</organism>
<dbReference type="InterPro" id="IPR052337">
    <property type="entry name" value="SAT4-like"/>
</dbReference>